<feature type="domain" description="C2H2-type" evidence="18">
    <location>
        <begin position="303"/>
        <end position="330"/>
    </location>
</feature>
<evidence type="ECO:0000256" key="13">
    <source>
        <dbReference type="ARBA" id="ARBA00023163"/>
    </source>
</evidence>
<evidence type="ECO:0000313" key="20">
    <source>
        <dbReference type="Proteomes" id="UP000826195"/>
    </source>
</evidence>
<keyword evidence="7" id="KW-0479">Metal-binding</keyword>
<dbReference type="FunFam" id="3.30.160.60:FF:000110">
    <property type="entry name" value="Zinc finger protein-like"/>
    <property type="match status" value="1"/>
</dbReference>
<sequence>MTLAVDCMNFALLVICSRVFHFALGLSAHYYKTQLEAHLKLHNEKWSTDDVKKCKLCNKQFTQPALYRIHIREHYKLQTKMVRHTKRGLTNKIMYKCKICLKIFQKPSQLMRHLRVHTGEKPFSCNICNRSFTQKSSLQIHKWKHVGLRPYHCDQCNSKFSQKGNLNAHIKRVHRQPDDETIYPCSQCTCAFKKLGSLSIHVKKAHEIPIELFKMKCDNSASDLSDKKPADTTSKSDILQQALKISGLSEKGKKPNADKTDSPKKVAKEDVQSSFVTLLDRTEGSLRRYVTIKQRSVGNTKWYSCSYCHKEFKKPSDLIRHLRVHTQEKPYKCSYCCRSFALKSTMIAHERTHTGTKNYNCGTCDKKFTCHSSLKAHTRTHTKPHKCNSCGKSFSTSAVLKSHMQNHAKKSKLSADAEALMPQIVLEEPLVISDAGDKISVAHVKSKQSGDDGKDSAGRPHKCWVCSAAFRKISHLKQHYRRHTGERPFKCPKCEGRFTSNSVLKAHLQTHEASRPYNCTVCNAKFSTQSSMKRHLVTHSNVRPFMCPYCHKTFKTTVNCRKHMKIHKTELAQKQLEKQKEKSAETVIHNKEPIPTLTENLTLPEDISDTFQPNMSSDFTQAFNDQFTTIDVDKNKSFLSDDNRTETIENLPEVTNPLDSTQTLHADETGTITLPNYTGDQTLSAESIREIEETLNQQLFNIGMNLGLGTNLSRQISETDVPLESRSQPILNIMYDSSKHLDSSESINTNIFPSHFDTFDMSQITLQATELDIGINSANSTSMASILPKSAQEAQRLVPVSCNKTEITSESRHLKDRHLIVNSIQSYPDLTKPVQSCPKYPKIIAQADTTNQSDLLVSNLNCESNENSVTSMENFNLTCSYCDRPFNSLEDLKSHVEGHLSGFPSSDSTTDNNNINIEEKVPENSKGGSLQCHMCSKKGFEVNSLKKHLLTHKGEKEFQCLECPLKFCTNGGLSRHLKIHNGKKIDSWTCSVCFVSFSTESHLKMHSSTHNKWNVHHIEPDSSQKDPLKIEPDLLINIEPDSAASVSEKLLFDTVVEQNFLKNSSNNSSGLPSSSSSNNSNNSNNISGLLSSEKKEYDNKCKYCPKTFRKPSDLIRHVRTHTGERPYQCEHCDKSFAVKCTLDCHIKVHTGNEKFSCHVCNRLFATKGSLKVHMRLHTGSKPFKCSFCDLQFRTSGHRKVHLLTHMRDDKNSGKRKQKSGKIQVIPEVKIEGERELEESLVDNQFANLDTITIDATGLAEQLTFNPDGTILNNNSMLSVNESNQLVANLHFLIANGLVTIQTEENILPLANNSNEGNNVSISVNNNSNGENQGANLEGSNLVIAQVNSLNSNSERFNDSCMTLVDSSNNSPVIIGLPAESSSLSGATSIISQKLTPKNNSNLNNKNSSSRECDICGKIFGKPCQVLRHKRIHTGEKPYKCELCSKSFAQRSTLQMHMKHHTGDRPWACPHCDYSFTQKGNLLTHLKRVHQMMDEVDKKKLKTTQHIVSKVMQSNIHSDNGIPNLDNISLVELLE</sequence>
<gene>
    <name evidence="19" type="ORF">KQX54_009243</name>
</gene>
<reference evidence="19 20" key="1">
    <citation type="journal article" date="2021" name="J. Hered.">
        <title>A chromosome-level genome assembly of the parasitoid wasp, Cotesia glomerata (Hymenoptera: Braconidae).</title>
        <authorList>
            <person name="Pinto B.J."/>
            <person name="Weis J.J."/>
            <person name="Gamble T."/>
            <person name="Ode P.J."/>
            <person name="Paul R."/>
            <person name="Zaspel J.M."/>
        </authorList>
    </citation>
    <scope>NUCLEOTIDE SEQUENCE [LARGE SCALE GENOMIC DNA]</scope>
    <source>
        <strain evidence="19">CgM1</strain>
    </source>
</reference>
<feature type="domain" description="C2H2-type" evidence="18">
    <location>
        <begin position="1127"/>
        <end position="1154"/>
    </location>
</feature>
<evidence type="ECO:0000256" key="5">
    <source>
        <dbReference type="ARBA" id="ARBA00013638"/>
    </source>
</evidence>
<comment type="similarity">
    <text evidence="3">Belongs to the krueppel C2H2-type zinc-finger protein family.</text>
</comment>
<dbReference type="GO" id="GO:0005694">
    <property type="term" value="C:chromosome"/>
    <property type="evidence" value="ECO:0007669"/>
    <property type="project" value="UniProtKB-ARBA"/>
</dbReference>
<feature type="domain" description="C2H2-type" evidence="18">
    <location>
        <begin position="52"/>
        <end position="79"/>
    </location>
</feature>
<feature type="domain" description="C2H2-type" evidence="18">
    <location>
        <begin position="1155"/>
        <end position="1182"/>
    </location>
</feature>
<feature type="domain" description="C2H2-type" evidence="18">
    <location>
        <begin position="930"/>
        <end position="957"/>
    </location>
</feature>
<feature type="domain" description="C2H2-type" evidence="18">
    <location>
        <begin position="1183"/>
        <end position="1210"/>
    </location>
</feature>
<comment type="similarity">
    <text evidence="4">Belongs to the hunchback C2H2-type zinc-finger protein family.</text>
</comment>
<dbReference type="Proteomes" id="UP000826195">
    <property type="component" value="Unassembled WGS sequence"/>
</dbReference>
<feature type="domain" description="C2H2-type" evidence="18">
    <location>
        <begin position="95"/>
        <end position="122"/>
    </location>
</feature>
<feature type="domain" description="C2H2-type" evidence="18">
    <location>
        <begin position="385"/>
        <end position="412"/>
    </location>
</feature>
<evidence type="ECO:0000256" key="1">
    <source>
        <dbReference type="ARBA" id="ARBA00003983"/>
    </source>
</evidence>
<dbReference type="SUPFAM" id="SSF57667">
    <property type="entry name" value="beta-beta-alpha zinc fingers"/>
    <property type="match status" value="12"/>
</dbReference>
<keyword evidence="14" id="KW-0539">Nucleus</keyword>
<keyword evidence="20" id="KW-1185">Reference proteome</keyword>
<feature type="domain" description="C2H2-type" evidence="18">
    <location>
        <begin position="183"/>
        <end position="206"/>
    </location>
</feature>
<name>A0AAV7J6J3_COTGL</name>
<feature type="domain" description="C2H2-type" evidence="18">
    <location>
        <begin position="331"/>
        <end position="358"/>
    </location>
</feature>
<feature type="compositionally biased region" description="Basic and acidic residues" evidence="17">
    <location>
        <begin position="250"/>
        <end position="268"/>
    </location>
</feature>
<keyword evidence="11" id="KW-0805">Transcription regulation</keyword>
<dbReference type="FunFam" id="3.30.160.60:FF:000744">
    <property type="entry name" value="zinc finger E-box-binding homeobox 1"/>
    <property type="match status" value="2"/>
</dbReference>
<dbReference type="InterPro" id="IPR013087">
    <property type="entry name" value="Znf_C2H2_type"/>
</dbReference>
<protein>
    <recommendedName>
        <fullName evidence="5">Protein hunchback</fullName>
    </recommendedName>
    <alternativeName>
        <fullName evidence="15">Zinc finger protein 865</fullName>
    </alternativeName>
</protein>
<dbReference type="PANTHER" id="PTHR24376:SF216">
    <property type="entry name" value="ZINC FINGER PROTEIN 420-LIKE"/>
    <property type="match status" value="1"/>
</dbReference>
<evidence type="ECO:0000256" key="7">
    <source>
        <dbReference type="ARBA" id="ARBA00022723"/>
    </source>
</evidence>
<dbReference type="EMBL" id="JAHXZJ010000001">
    <property type="protein sequence ID" value="KAH0567383.1"/>
    <property type="molecule type" value="Genomic_DNA"/>
</dbReference>
<evidence type="ECO:0000256" key="8">
    <source>
        <dbReference type="ARBA" id="ARBA00022737"/>
    </source>
</evidence>
<evidence type="ECO:0000313" key="19">
    <source>
        <dbReference type="EMBL" id="KAH0567383.1"/>
    </source>
</evidence>
<feature type="domain" description="C2H2-type" evidence="18">
    <location>
        <begin position="545"/>
        <end position="572"/>
    </location>
</feature>
<dbReference type="FunFam" id="3.30.160.60:FF:000385">
    <property type="entry name" value="Zinc finger protein 236 variant"/>
    <property type="match status" value="1"/>
</dbReference>
<feature type="domain" description="C2H2-type" evidence="18">
    <location>
        <begin position="151"/>
        <end position="179"/>
    </location>
</feature>
<dbReference type="PROSITE" id="PS00028">
    <property type="entry name" value="ZINC_FINGER_C2H2_1"/>
    <property type="match status" value="23"/>
</dbReference>
<dbReference type="PROSITE" id="PS50157">
    <property type="entry name" value="ZINC_FINGER_C2H2_2"/>
    <property type="match status" value="24"/>
</dbReference>
<dbReference type="FunFam" id="3.30.160.60:FF:001732">
    <property type="entry name" value="Zgc:162936"/>
    <property type="match status" value="1"/>
</dbReference>
<feature type="domain" description="C2H2-type" evidence="18">
    <location>
        <begin position="123"/>
        <end position="150"/>
    </location>
</feature>
<keyword evidence="6" id="KW-0302">Gap protein</keyword>
<feature type="region of interest" description="Disordered" evidence="17">
    <location>
        <begin position="1065"/>
        <end position="1089"/>
    </location>
</feature>
<dbReference type="FunFam" id="3.30.160.60:FF:000100">
    <property type="entry name" value="Zinc finger 45-like"/>
    <property type="match status" value="1"/>
</dbReference>
<dbReference type="FunFam" id="3.30.160.60:FF:001156">
    <property type="entry name" value="Zinc finger protein 407"/>
    <property type="match status" value="1"/>
</dbReference>
<organism evidence="19 20">
    <name type="scientific">Cotesia glomerata</name>
    <name type="common">Lepidopteran parasitic wasp</name>
    <name type="synonym">Apanteles glomeratus</name>
    <dbReference type="NCBI Taxonomy" id="32391"/>
    <lineage>
        <taxon>Eukaryota</taxon>
        <taxon>Metazoa</taxon>
        <taxon>Ecdysozoa</taxon>
        <taxon>Arthropoda</taxon>
        <taxon>Hexapoda</taxon>
        <taxon>Insecta</taxon>
        <taxon>Pterygota</taxon>
        <taxon>Neoptera</taxon>
        <taxon>Endopterygota</taxon>
        <taxon>Hymenoptera</taxon>
        <taxon>Apocrita</taxon>
        <taxon>Ichneumonoidea</taxon>
        <taxon>Braconidae</taxon>
        <taxon>Microgastrinae</taxon>
        <taxon>Cotesia</taxon>
    </lineage>
</organism>
<dbReference type="GO" id="GO:0048598">
    <property type="term" value="P:embryonic morphogenesis"/>
    <property type="evidence" value="ECO:0007669"/>
    <property type="project" value="UniProtKB-ARBA"/>
</dbReference>
<keyword evidence="10" id="KW-0862">Zinc</keyword>
<evidence type="ECO:0000256" key="12">
    <source>
        <dbReference type="ARBA" id="ARBA00023125"/>
    </source>
</evidence>
<dbReference type="FunFam" id="3.30.160.60:FF:000624">
    <property type="entry name" value="zinc finger protein 697"/>
    <property type="match status" value="1"/>
</dbReference>
<feature type="domain" description="C2H2-type" evidence="18">
    <location>
        <begin position="1438"/>
        <end position="1465"/>
    </location>
</feature>
<dbReference type="FunFam" id="3.30.160.60:FF:000045">
    <property type="entry name" value="ZFP69 zinc finger protein B"/>
    <property type="match status" value="1"/>
</dbReference>
<keyword evidence="9 16" id="KW-0863">Zinc-finger</keyword>
<dbReference type="FunFam" id="3.30.160.60:FF:000123">
    <property type="entry name" value="transcriptional repressor CTCF isoform X1"/>
    <property type="match status" value="1"/>
</dbReference>
<accession>A0AAV7J6J3</accession>
<comment type="function">
    <text evidence="1">Gap class segmentation protein that controls development of head structures.</text>
</comment>
<evidence type="ECO:0000259" key="18">
    <source>
        <dbReference type="PROSITE" id="PS50157"/>
    </source>
</evidence>
<evidence type="ECO:0000256" key="15">
    <source>
        <dbReference type="ARBA" id="ARBA00068876"/>
    </source>
</evidence>
<feature type="domain" description="C2H2-type" evidence="18">
    <location>
        <begin position="1466"/>
        <end position="1494"/>
    </location>
</feature>
<dbReference type="Pfam" id="PF00096">
    <property type="entry name" value="zf-C2H2"/>
    <property type="match status" value="13"/>
</dbReference>
<dbReference type="PANTHER" id="PTHR24376">
    <property type="entry name" value="ZINC FINGER PROTEIN"/>
    <property type="match status" value="1"/>
</dbReference>
<evidence type="ECO:0000256" key="14">
    <source>
        <dbReference type="ARBA" id="ARBA00023242"/>
    </source>
</evidence>
<feature type="domain" description="C2H2-type" evidence="18">
    <location>
        <begin position="1410"/>
        <end position="1437"/>
    </location>
</feature>
<evidence type="ECO:0000256" key="17">
    <source>
        <dbReference type="SAM" id="MobiDB-lite"/>
    </source>
</evidence>
<dbReference type="InterPro" id="IPR036236">
    <property type="entry name" value="Znf_C2H2_sf"/>
</dbReference>
<dbReference type="GO" id="GO:0000978">
    <property type="term" value="F:RNA polymerase II cis-regulatory region sequence-specific DNA binding"/>
    <property type="evidence" value="ECO:0007669"/>
    <property type="project" value="TreeGrafter"/>
</dbReference>
<feature type="domain" description="C2H2-type" evidence="18">
    <location>
        <begin position="988"/>
        <end position="1010"/>
    </location>
</feature>
<feature type="domain" description="C2H2-type" evidence="18">
    <location>
        <begin position="958"/>
        <end position="985"/>
    </location>
</feature>
<evidence type="ECO:0000256" key="10">
    <source>
        <dbReference type="ARBA" id="ARBA00022833"/>
    </source>
</evidence>
<dbReference type="FunFam" id="3.30.160.60:FF:000512">
    <property type="entry name" value="zinc finger protein 197 isoform X1"/>
    <property type="match status" value="1"/>
</dbReference>
<evidence type="ECO:0000256" key="16">
    <source>
        <dbReference type="PROSITE-ProRule" id="PRU00042"/>
    </source>
</evidence>
<evidence type="ECO:0000256" key="4">
    <source>
        <dbReference type="ARBA" id="ARBA00007746"/>
    </source>
</evidence>
<feature type="region of interest" description="Disordered" evidence="17">
    <location>
        <begin position="249"/>
        <end position="268"/>
    </location>
</feature>
<evidence type="ECO:0000256" key="9">
    <source>
        <dbReference type="ARBA" id="ARBA00022771"/>
    </source>
</evidence>
<dbReference type="FunFam" id="3.30.160.60:FF:000145">
    <property type="entry name" value="Zinc finger protein 574"/>
    <property type="match status" value="3"/>
</dbReference>
<feature type="domain" description="C2H2-type" evidence="18">
    <location>
        <begin position="489"/>
        <end position="516"/>
    </location>
</feature>
<keyword evidence="12" id="KW-0238">DNA-binding</keyword>
<dbReference type="FunFam" id="3.30.160.60:FF:000733">
    <property type="entry name" value="Zinc finger protein 236 variant"/>
    <property type="match status" value="1"/>
</dbReference>
<feature type="domain" description="C2H2-type" evidence="18">
    <location>
        <begin position="1099"/>
        <end position="1126"/>
    </location>
</feature>
<dbReference type="SMART" id="SM00355">
    <property type="entry name" value="ZnF_C2H2"/>
    <property type="match status" value="24"/>
</dbReference>
<keyword evidence="8" id="KW-0677">Repeat</keyword>
<keyword evidence="6" id="KW-0217">Developmental protein</keyword>
<evidence type="ECO:0000256" key="6">
    <source>
        <dbReference type="ARBA" id="ARBA00022492"/>
    </source>
</evidence>
<dbReference type="Gene3D" id="3.30.160.60">
    <property type="entry name" value="Classic Zinc Finger"/>
    <property type="match status" value="20"/>
</dbReference>
<proteinExistence type="inferred from homology"/>
<dbReference type="GO" id="GO:0001228">
    <property type="term" value="F:DNA-binding transcription activator activity, RNA polymerase II-specific"/>
    <property type="evidence" value="ECO:0007669"/>
    <property type="project" value="TreeGrafter"/>
</dbReference>
<dbReference type="FunFam" id="3.30.160.60:FF:000130">
    <property type="entry name" value="Spalt-like transcription factor 4"/>
    <property type="match status" value="1"/>
</dbReference>
<feature type="domain" description="C2H2-type" evidence="18">
    <location>
        <begin position="517"/>
        <end position="544"/>
    </location>
</feature>
<evidence type="ECO:0000256" key="3">
    <source>
        <dbReference type="ARBA" id="ARBA00006991"/>
    </source>
</evidence>
<feature type="domain" description="C2H2-type" evidence="18">
    <location>
        <begin position="359"/>
        <end position="386"/>
    </location>
</feature>
<comment type="caution">
    <text evidence="19">The sequence shown here is derived from an EMBL/GenBank/DDBJ whole genome shotgun (WGS) entry which is preliminary data.</text>
</comment>
<comment type="subcellular location">
    <subcellularLocation>
        <location evidence="2">Nucleus</location>
    </subcellularLocation>
</comment>
<dbReference type="GO" id="GO:0035282">
    <property type="term" value="P:segmentation"/>
    <property type="evidence" value="ECO:0007669"/>
    <property type="project" value="UniProtKB-KW"/>
</dbReference>
<keyword evidence="13" id="KW-0804">Transcription</keyword>
<dbReference type="Pfam" id="PF12874">
    <property type="entry name" value="zf-met"/>
    <property type="match status" value="1"/>
</dbReference>
<dbReference type="GO" id="GO:0008270">
    <property type="term" value="F:zinc ion binding"/>
    <property type="evidence" value="ECO:0007669"/>
    <property type="project" value="UniProtKB-KW"/>
</dbReference>
<dbReference type="FunFam" id="3.30.160.60:FF:000446">
    <property type="entry name" value="Zinc finger protein"/>
    <property type="match status" value="1"/>
</dbReference>
<dbReference type="GO" id="GO:0005634">
    <property type="term" value="C:nucleus"/>
    <property type="evidence" value="ECO:0007669"/>
    <property type="project" value="UniProtKB-SubCell"/>
</dbReference>
<evidence type="ECO:0000256" key="2">
    <source>
        <dbReference type="ARBA" id="ARBA00004123"/>
    </source>
</evidence>
<feature type="domain" description="C2H2-type" evidence="18">
    <location>
        <begin position="461"/>
        <end position="488"/>
    </location>
</feature>
<feature type="domain" description="C2H2-type" evidence="18">
    <location>
        <begin position="877"/>
        <end position="904"/>
    </location>
</feature>
<evidence type="ECO:0000256" key="11">
    <source>
        <dbReference type="ARBA" id="ARBA00023015"/>
    </source>
</evidence>